<dbReference type="HOGENOM" id="CLU_3016220_0_0_1"/>
<accession>K1Q8B2</accession>
<evidence type="ECO:0000313" key="1">
    <source>
        <dbReference type="EMBL" id="EKC27569.1"/>
    </source>
</evidence>
<dbReference type="EMBL" id="JH816686">
    <property type="protein sequence ID" value="EKC27569.1"/>
    <property type="molecule type" value="Genomic_DNA"/>
</dbReference>
<protein>
    <submittedName>
        <fullName evidence="1">Uncharacterized protein</fullName>
    </submittedName>
</protein>
<gene>
    <name evidence="1" type="ORF">CGI_10017575</name>
</gene>
<dbReference type="InParanoid" id="K1Q8B2"/>
<dbReference type="AlphaFoldDB" id="K1Q8B2"/>
<reference evidence="1" key="1">
    <citation type="journal article" date="2012" name="Nature">
        <title>The oyster genome reveals stress adaptation and complexity of shell formation.</title>
        <authorList>
            <person name="Zhang G."/>
            <person name="Fang X."/>
            <person name="Guo X."/>
            <person name="Li L."/>
            <person name="Luo R."/>
            <person name="Xu F."/>
            <person name="Yang P."/>
            <person name="Zhang L."/>
            <person name="Wang X."/>
            <person name="Qi H."/>
            <person name="Xiong Z."/>
            <person name="Que H."/>
            <person name="Xie Y."/>
            <person name="Holland P.W."/>
            <person name="Paps J."/>
            <person name="Zhu Y."/>
            <person name="Wu F."/>
            <person name="Chen Y."/>
            <person name="Wang J."/>
            <person name="Peng C."/>
            <person name="Meng J."/>
            <person name="Yang L."/>
            <person name="Liu J."/>
            <person name="Wen B."/>
            <person name="Zhang N."/>
            <person name="Huang Z."/>
            <person name="Zhu Q."/>
            <person name="Feng Y."/>
            <person name="Mount A."/>
            <person name="Hedgecock D."/>
            <person name="Xu Z."/>
            <person name="Liu Y."/>
            <person name="Domazet-Loso T."/>
            <person name="Du Y."/>
            <person name="Sun X."/>
            <person name="Zhang S."/>
            <person name="Liu B."/>
            <person name="Cheng P."/>
            <person name="Jiang X."/>
            <person name="Li J."/>
            <person name="Fan D."/>
            <person name="Wang W."/>
            <person name="Fu W."/>
            <person name="Wang T."/>
            <person name="Wang B."/>
            <person name="Zhang J."/>
            <person name="Peng Z."/>
            <person name="Li Y."/>
            <person name="Li N."/>
            <person name="Wang J."/>
            <person name="Chen M."/>
            <person name="He Y."/>
            <person name="Tan F."/>
            <person name="Song X."/>
            <person name="Zheng Q."/>
            <person name="Huang R."/>
            <person name="Yang H."/>
            <person name="Du X."/>
            <person name="Chen L."/>
            <person name="Yang M."/>
            <person name="Gaffney P.M."/>
            <person name="Wang S."/>
            <person name="Luo L."/>
            <person name="She Z."/>
            <person name="Ming Y."/>
            <person name="Huang W."/>
            <person name="Zhang S."/>
            <person name="Huang B."/>
            <person name="Zhang Y."/>
            <person name="Qu T."/>
            <person name="Ni P."/>
            <person name="Miao G."/>
            <person name="Wang J."/>
            <person name="Wang Q."/>
            <person name="Steinberg C.E."/>
            <person name="Wang H."/>
            <person name="Li N."/>
            <person name="Qian L."/>
            <person name="Zhang G."/>
            <person name="Li Y."/>
            <person name="Yang H."/>
            <person name="Liu X."/>
            <person name="Wang J."/>
            <person name="Yin Y."/>
            <person name="Wang J."/>
        </authorList>
    </citation>
    <scope>NUCLEOTIDE SEQUENCE [LARGE SCALE GENOMIC DNA]</scope>
    <source>
        <strain evidence="1">05x7-T-G4-1.051#20</strain>
    </source>
</reference>
<sequence length="56" mass="6157">MDIIGMILRRSSTSSEQGHSVRDHDDGLSGVNTPPQSGKVKLQGVVRDFSERFTVK</sequence>
<name>K1Q8B2_MAGGI</name>
<proteinExistence type="predicted"/>
<organism evidence="1">
    <name type="scientific">Magallana gigas</name>
    <name type="common">Pacific oyster</name>
    <name type="synonym">Crassostrea gigas</name>
    <dbReference type="NCBI Taxonomy" id="29159"/>
    <lineage>
        <taxon>Eukaryota</taxon>
        <taxon>Metazoa</taxon>
        <taxon>Spiralia</taxon>
        <taxon>Lophotrochozoa</taxon>
        <taxon>Mollusca</taxon>
        <taxon>Bivalvia</taxon>
        <taxon>Autobranchia</taxon>
        <taxon>Pteriomorphia</taxon>
        <taxon>Ostreida</taxon>
        <taxon>Ostreoidea</taxon>
        <taxon>Ostreidae</taxon>
        <taxon>Magallana</taxon>
    </lineage>
</organism>